<comment type="caution">
    <text evidence="2">The sequence shown here is derived from an EMBL/GenBank/DDBJ whole genome shotgun (WGS) entry which is preliminary data.</text>
</comment>
<dbReference type="SUPFAM" id="SSF56112">
    <property type="entry name" value="Protein kinase-like (PK-like)"/>
    <property type="match status" value="1"/>
</dbReference>
<dbReference type="GO" id="GO:0004674">
    <property type="term" value="F:protein serine/threonine kinase activity"/>
    <property type="evidence" value="ECO:0007669"/>
    <property type="project" value="TreeGrafter"/>
</dbReference>
<organism evidence="2 3">
    <name type="scientific">Volvox africanus</name>
    <dbReference type="NCBI Taxonomy" id="51714"/>
    <lineage>
        <taxon>Eukaryota</taxon>
        <taxon>Viridiplantae</taxon>
        <taxon>Chlorophyta</taxon>
        <taxon>core chlorophytes</taxon>
        <taxon>Chlorophyceae</taxon>
        <taxon>CS clade</taxon>
        <taxon>Chlamydomonadales</taxon>
        <taxon>Volvocaceae</taxon>
        <taxon>Volvox</taxon>
    </lineage>
</organism>
<dbReference type="InterPro" id="IPR000719">
    <property type="entry name" value="Prot_kinase_dom"/>
</dbReference>
<dbReference type="PANTHER" id="PTHR44329">
    <property type="entry name" value="SERINE/THREONINE-PROTEIN KINASE TNNI3K-RELATED"/>
    <property type="match status" value="1"/>
</dbReference>
<evidence type="ECO:0000313" key="3">
    <source>
        <dbReference type="Proteomes" id="UP000747399"/>
    </source>
</evidence>
<dbReference type="GO" id="GO:0004713">
    <property type="term" value="F:protein tyrosine kinase activity"/>
    <property type="evidence" value="ECO:0007669"/>
    <property type="project" value="InterPro"/>
</dbReference>
<name>A0A8J4F4V7_9CHLO</name>
<sequence length="173" mass="19180">MRSSSPSPLSPPPPRYLYSAVYLYTPASKTSTKPVVYIPRMGLTYHPPHGPYLLCHGQVAYMAPEVLNTSNRIITHRVDIYAFGVILWEMLAGVRPWAGFEMVQVAASVALGRQRPPLGVLSTDRCPPRLKALIQSCWDGDPGRRPAAAEVVKELLLVQMKLRRNDTGSRGEI</sequence>
<dbReference type="EMBL" id="BNCO01000025">
    <property type="protein sequence ID" value="GIL56597.1"/>
    <property type="molecule type" value="Genomic_DNA"/>
</dbReference>
<dbReference type="InterPro" id="IPR001245">
    <property type="entry name" value="Ser-Thr/Tyr_kinase_cat_dom"/>
</dbReference>
<dbReference type="Pfam" id="PF07714">
    <property type="entry name" value="PK_Tyr_Ser-Thr"/>
    <property type="match status" value="1"/>
</dbReference>
<dbReference type="AlphaFoldDB" id="A0A8J4F4V7"/>
<dbReference type="InterPro" id="IPR011009">
    <property type="entry name" value="Kinase-like_dom_sf"/>
</dbReference>
<protein>
    <recommendedName>
        <fullName evidence="1">Protein kinase domain-containing protein</fullName>
    </recommendedName>
</protein>
<feature type="domain" description="Protein kinase" evidence="1">
    <location>
        <begin position="1"/>
        <end position="157"/>
    </location>
</feature>
<dbReference type="InterPro" id="IPR051681">
    <property type="entry name" value="Ser/Thr_Kinases-Pseudokinases"/>
</dbReference>
<evidence type="ECO:0000259" key="1">
    <source>
        <dbReference type="PROSITE" id="PS50011"/>
    </source>
</evidence>
<dbReference type="Gene3D" id="1.10.510.10">
    <property type="entry name" value="Transferase(Phosphotransferase) domain 1"/>
    <property type="match status" value="1"/>
</dbReference>
<dbReference type="GO" id="GO:0005524">
    <property type="term" value="F:ATP binding"/>
    <property type="evidence" value="ECO:0007669"/>
    <property type="project" value="InterPro"/>
</dbReference>
<accession>A0A8J4F4V7</accession>
<dbReference type="InterPro" id="IPR020635">
    <property type="entry name" value="Tyr_kinase_cat_dom"/>
</dbReference>
<dbReference type="SMART" id="SM00219">
    <property type="entry name" value="TyrKc"/>
    <property type="match status" value="1"/>
</dbReference>
<proteinExistence type="predicted"/>
<keyword evidence="3" id="KW-1185">Reference proteome</keyword>
<evidence type="ECO:0000313" key="2">
    <source>
        <dbReference type="EMBL" id="GIL56597.1"/>
    </source>
</evidence>
<dbReference type="PANTHER" id="PTHR44329:SF214">
    <property type="entry name" value="PROTEIN KINASE DOMAIN-CONTAINING PROTEIN"/>
    <property type="match status" value="1"/>
</dbReference>
<dbReference type="Proteomes" id="UP000747399">
    <property type="component" value="Unassembled WGS sequence"/>
</dbReference>
<dbReference type="PROSITE" id="PS50011">
    <property type="entry name" value="PROTEIN_KINASE_DOM"/>
    <property type="match status" value="1"/>
</dbReference>
<gene>
    <name evidence="2" type="ORF">Vafri_11937</name>
</gene>
<reference evidence="2" key="1">
    <citation type="journal article" date="2021" name="Proc. Natl. Acad. Sci. U.S.A.">
        <title>Three genomes in the algal genus Volvox reveal the fate of a haploid sex-determining region after a transition to homothallism.</title>
        <authorList>
            <person name="Yamamoto K."/>
            <person name="Hamaji T."/>
            <person name="Kawai-Toyooka H."/>
            <person name="Matsuzaki R."/>
            <person name="Takahashi F."/>
            <person name="Nishimura Y."/>
            <person name="Kawachi M."/>
            <person name="Noguchi H."/>
            <person name="Minakuchi Y."/>
            <person name="Umen J.G."/>
            <person name="Toyoda A."/>
            <person name="Nozaki H."/>
        </authorList>
    </citation>
    <scope>NUCLEOTIDE SEQUENCE</scope>
    <source>
        <strain evidence="2">NIES-3780</strain>
    </source>
</reference>